<evidence type="ECO:0000313" key="2">
    <source>
        <dbReference type="Proteomes" id="UP000671913"/>
    </source>
</evidence>
<organism evidence="1 2">
    <name type="scientific">Aceticella autotrophica</name>
    <dbReference type="NCBI Taxonomy" id="2755338"/>
    <lineage>
        <taxon>Bacteria</taxon>
        <taxon>Bacillati</taxon>
        <taxon>Bacillota</taxon>
        <taxon>Clostridia</taxon>
        <taxon>Thermoanaerobacterales</taxon>
        <taxon>Thermoanaerobacteraceae</taxon>
        <taxon>Aceticella</taxon>
    </lineage>
</organism>
<dbReference type="Proteomes" id="UP000671913">
    <property type="component" value="Chromosome"/>
</dbReference>
<reference evidence="1" key="1">
    <citation type="submission" date="2020-08" db="EMBL/GenBank/DDBJ databases">
        <title>Genomic insights into the carbon and energy metabolism of the first obligate autotrophic acetogenic bacterium Aceticella autotrophica gen. nov., sp. nov.</title>
        <authorList>
            <person name="Toshchakov S.V."/>
            <person name="Elcheninov A.G."/>
            <person name="Kublanov I.V."/>
            <person name="Frolov E.N."/>
            <person name="Lebedinsky A.V."/>
        </authorList>
    </citation>
    <scope>NUCLEOTIDE SEQUENCE</scope>
    <source>
        <strain evidence="1">3443-3Ac</strain>
    </source>
</reference>
<dbReference type="EMBL" id="CP060096">
    <property type="protein sequence ID" value="QSZ27394.1"/>
    <property type="molecule type" value="Genomic_DNA"/>
</dbReference>
<sequence>MEIIQSALKIENLIKETEDIFEKLNKSNNILLKNIIKIEEHISKLDLLINEYFTKIQSIGNENKRSLLNYLNNNYKEKNDLEIEFKNRQIEILNQISESIKNMKADIYNNGISIEKIKDLKDNINTLKSMIEKDIMLNIELNKKPPVEKIKYVYDIPPQLINNLNSAFQNVCMAKEGIEKIKVFDDIINNLQQIQ</sequence>
<evidence type="ECO:0000313" key="1">
    <source>
        <dbReference type="EMBL" id="QSZ27394.1"/>
    </source>
</evidence>
<keyword evidence="2" id="KW-1185">Reference proteome</keyword>
<protein>
    <submittedName>
        <fullName evidence="1">Uncharacterized protein</fullName>
    </submittedName>
</protein>
<name>A0A975AVU2_9THEO</name>
<dbReference type="AlphaFoldDB" id="A0A975AVU2"/>
<dbReference type="KEGG" id="aaut:ACETAC_00140"/>
<gene>
    <name evidence="1" type="ORF">ACETAC_00140</name>
</gene>
<dbReference type="RefSeq" id="WP_284680087.1">
    <property type="nucleotide sequence ID" value="NZ_CP060096.1"/>
</dbReference>
<proteinExistence type="predicted"/>
<accession>A0A975AVU2</accession>